<dbReference type="PANTHER" id="PTHR33198">
    <property type="entry name" value="ANK_REP_REGION DOMAIN-CONTAINING PROTEIN-RELATED"/>
    <property type="match status" value="1"/>
</dbReference>
<reference evidence="2" key="1">
    <citation type="journal article" date="2020" name="Cell">
        <title>Large-Scale Comparative Analyses of Tick Genomes Elucidate Their Genetic Diversity and Vector Capacities.</title>
        <authorList>
            <consortium name="Tick Genome and Microbiome Consortium (TIGMIC)"/>
            <person name="Jia N."/>
            <person name="Wang J."/>
            <person name="Shi W."/>
            <person name="Du L."/>
            <person name="Sun Y."/>
            <person name="Zhan W."/>
            <person name="Jiang J.F."/>
            <person name="Wang Q."/>
            <person name="Zhang B."/>
            <person name="Ji P."/>
            <person name="Bell-Sakyi L."/>
            <person name="Cui X.M."/>
            <person name="Yuan T.T."/>
            <person name="Jiang B.G."/>
            <person name="Yang W.F."/>
            <person name="Lam T.T."/>
            <person name="Chang Q.C."/>
            <person name="Ding S.J."/>
            <person name="Wang X.J."/>
            <person name="Zhu J.G."/>
            <person name="Ruan X.D."/>
            <person name="Zhao L."/>
            <person name="Wei J.T."/>
            <person name="Ye R.Z."/>
            <person name="Que T.C."/>
            <person name="Du C.H."/>
            <person name="Zhou Y.H."/>
            <person name="Cheng J.X."/>
            <person name="Dai P.F."/>
            <person name="Guo W.B."/>
            <person name="Han X.H."/>
            <person name="Huang E.J."/>
            <person name="Li L.F."/>
            <person name="Wei W."/>
            <person name="Gao Y.C."/>
            <person name="Liu J.Z."/>
            <person name="Shao H.Z."/>
            <person name="Wang X."/>
            <person name="Wang C.C."/>
            <person name="Yang T.C."/>
            <person name="Huo Q.B."/>
            <person name="Li W."/>
            <person name="Chen H.Y."/>
            <person name="Chen S.E."/>
            <person name="Zhou L.G."/>
            <person name="Ni X.B."/>
            <person name="Tian J.H."/>
            <person name="Sheng Y."/>
            <person name="Liu T."/>
            <person name="Pan Y.S."/>
            <person name="Xia L.Y."/>
            <person name="Li J."/>
            <person name="Zhao F."/>
            <person name="Cao W.C."/>
        </authorList>
    </citation>
    <scope>NUCLEOTIDE SEQUENCE</scope>
    <source>
        <strain evidence="2">Rmic-2018</strain>
    </source>
</reference>
<gene>
    <name evidence="2" type="ORF">HPB51_022583</name>
</gene>
<evidence type="ECO:0000313" key="2">
    <source>
        <dbReference type="EMBL" id="KAH8026608.1"/>
    </source>
</evidence>
<dbReference type="PANTHER" id="PTHR33198:SF19">
    <property type="entry name" value="CCHC-TYPE DOMAIN-CONTAINING PROTEIN"/>
    <property type="match status" value="1"/>
</dbReference>
<keyword evidence="3" id="KW-1185">Reference proteome</keyword>
<protein>
    <recommendedName>
        <fullName evidence="4">Tick transposon</fullName>
    </recommendedName>
</protein>
<reference evidence="2" key="2">
    <citation type="submission" date="2021-09" db="EMBL/GenBank/DDBJ databases">
        <authorList>
            <person name="Jia N."/>
            <person name="Wang J."/>
            <person name="Shi W."/>
            <person name="Du L."/>
            <person name="Sun Y."/>
            <person name="Zhan W."/>
            <person name="Jiang J."/>
            <person name="Wang Q."/>
            <person name="Zhang B."/>
            <person name="Ji P."/>
            <person name="Sakyi L.B."/>
            <person name="Cui X."/>
            <person name="Yuan T."/>
            <person name="Jiang B."/>
            <person name="Yang W."/>
            <person name="Lam T.T.-Y."/>
            <person name="Chang Q."/>
            <person name="Ding S."/>
            <person name="Wang X."/>
            <person name="Zhu J."/>
            <person name="Ruan X."/>
            <person name="Zhao L."/>
            <person name="Wei J."/>
            <person name="Que T."/>
            <person name="Du C."/>
            <person name="Cheng J."/>
            <person name="Dai P."/>
            <person name="Han X."/>
            <person name="Huang E."/>
            <person name="Gao Y."/>
            <person name="Liu J."/>
            <person name="Shao H."/>
            <person name="Ye R."/>
            <person name="Li L."/>
            <person name="Wei W."/>
            <person name="Wang X."/>
            <person name="Wang C."/>
            <person name="Huo Q."/>
            <person name="Li W."/>
            <person name="Guo W."/>
            <person name="Chen H."/>
            <person name="Chen S."/>
            <person name="Zhou L."/>
            <person name="Zhou L."/>
            <person name="Ni X."/>
            <person name="Tian J."/>
            <person name="Zhou Y."/>
            <person name="Sheng Y."/>
            <person name="Liu T."/>
            <person name="Pan Y."/>
            <person name="Xia L."/>
            <person name="Li J."/>
            <person name="Zhao F."/>
            <person name="Cao W."/>
        </authorList>
    </citation>
    <scope>NUCLEOTIDE SEQUENCE</scope>
    <source>
        <strain evidence="2">Rmic-2018</strain>
        <tissue evidence="2">Larvae</tissue>
    </source>
</reference>
<comment type="caution">
    <text evidence="2">The sequence shown here is derived from an EMBL/GenBank/DDBJ whole genome shotgun (WGS) entry which is preliminary data.</text>
</comment>
<name>A0A9J6DXW6_RHIMP</name>
<sequence length="152" mass="17398">MSIDAREQPNVRRRLEGVGNYKPQVNETVASHAFFVRRQGDNETIKHFVADLRRLAKDCNFGNFLDKMLRHRIVCGIRDVEARRFLLTQRKLTVQEAEEFAMSSETAYRNVRSMKDVNGKNDAGNVHLALRRRSSGQKRGSGYDTGAPRQSC</sequence>
<dbReference type="VEuPathDB" id="VectorBase:LOC119165066"/>
<dbReference type="AlphaFoldDB" id="A0A9J6DXW6"/>
<evidence type="ECO:0000313" key="3">
    <source>
        <dbReference type="Proteomes" id="UP000821866"/>
    </source>
</evidence>
<dbReference type="Proteomes" id="UP000821866">
    <property type="component" value="Unassembled WGS sequence"/>
</dbReference>
<feature type="region of interest" description="Disordered" evidence="1">
    <location>
        <begin position="122"/>
        <end position="152"/>
    </location>
</feature>
<proteinExistence type="predicted"/>
<evidence type="ECO:0008006" key="4">
    <source>
        <dbReference type="Google" id="ProtNLM"/>
    </source>
</evidence>
<accession>A0A9J6DXW6</accession>
<dbReference type="EMBL" id="JABSTU010000007">
    <property type="protein sequence ID" value="KAH8026608.1"/>
    <property type="molecule type" value="Genomic_DNA"/>
</dbReference>
<evidence type="ECO:0000256" key="1">
    <source>
        <dbReference type="SAM" id="MobiDB-lite"/>
    </source>
</evidence>
<organism evidence="2 3">
    <name type="scientific">Rhipicephalus microplus</name>
    <name type="common">Cattle tick</name>
    <name type="synonym">Boophilus microplus</name>
    <dbReference type="NCBI Taxonomy" id="6941"/>
    <lineage>
        <taxon>Eukaryota</taxon>
        <taxon>Metazoa</taxon>
        <taxon>Ecdysozoa</taxon>
        <taxon>Arthropoda</taxon>
        <taxon>Chelicerata</taxon>
        <taxon>Arachnida</taxon>
        <taxon>Acari</taxon>
        <taxon>Parasitiformes</taxon>
        <taxon>Ixodida</taxon>
        <taxon>Ixodoidea</taxon>
        <taxon>Ixodidae</taxon>
        <taxon>Rhipicephalinae</taxon>
        <taxon>Rhipicephalus</taxon>
        <taxon>Boophilus</taxon>
    </lineage>
</organism>